<sequence>MLGILDKHVTGPLWRLCESDLHIIDFGGQFPILMAWLGACIADPSEYIRGASPSFNNAALRFGVDPSLASLLASDPTVDQHLPLIIKQVL</sequence>
<reference evidence="3" key="1">
    <citation type="submission" date="2022-11" db="UniProtKB">
        <authorList>
            <consortium name="WormBaseParasite"/>
        </authorList>
    </citation>
    <scope>IDENTIFICATION</scope>
</reference>
<accession>A0A914VCL2</accession>
<proteinExistence type="predicted"/>
<protein>
    <submittedName>
        <fullName evidence="3">Uncharacterized protein</fullName>
    </submittedName>
</protein>
<dbReference type="GO" id="GO:0000175">
    <property type="term" value="F:3'-5'-RNA exonuclease activity"/>
    <property type="evidence" value="ECO:0007669"/>
    <property type="project" value="InterPro"/>
</dbReference>
<dbReference type="WBParaSite" id="PSAMB.scaffold1785size27878.g14869.t1">
    <property type="protein sequence ID" value="PSAMB.scaffold1785size27878.g14869.t1"/>
    <property type="gene ID" value="PSAMB.scaffold1785size27878.g14869"/>
</dbReference>
<evidence type="ECO:0000313" key="3">
    <source>
        <dbReference type="WBParaSite" id="PSAMB.scaffold1785size27878.g14869.t1"/>
    </source>
</evidence>
<keyword evidence="1" id="KW-0540">Nuclease</keyword>
<keyword evidence="2" id="KW-1185">Reference proteome</keyword>
<organism evidence="2 3">
    <name type="scientific">Plectus sambesii</name>
    <dbReference type="NCBI Taxonomy" id="2011161"/>
    <lineage>
        <taxon>Eukaryota</taxon>
        <taxon>Metazoa</taxon>
        <taxon>Ecdysozoa</taxon>
        <taxon>Nematoda</taxon>
        <taxon>Chromadorea</taxon>
        <taxon>Plectida</taxon>
        <taxon>Plectina</taxon>
        <taxon>Plectoidea</taxon>
        <taxon>Plectidae</taxon>
        <taxon>Plectus</taxon>
    </lineage>
</organism>
<dbReference type="PANTHER" id="PTHR11046:SF25">
    <property type="match status" value="1"/>
</dbReference>
<dbReference type="Proteomes" id="UP000887566">
    <property type="component" value="Unplaced"/>
</dbReference>
<name>A0A914VCL2_9BILA</name>
<keyword evidence="1" id="KW-0378">Hydrolase</keyword>
<dbReference type="PANTHER" id="PTHR11046">
    <property type="entry name" value="OLIGORIBONUCLEASE, MITOCHONDRIAL"/>
    <property type="match status" value="1"/>
</dbReference>
<dbReference type="InterPro" id="IPR022894">
    <property type="entry name" value="Oligoribonuclease"/>
</dbReference>
<dbReference type="AlphaFoldDB" id="A0A914VCL2"/>
<evidence type="ECO:0000313" key="2">
    <source>
        <dbReference type="Proteomes" id="UP000887566"/>
    </source>
</evidence>
<evidence type="ECO:0000256" key="1">
    <source>
        <dbReference type="ARBA" id="ARBA00022722"/>
    </source>
</evidence>